<keyword evidence="1" id="KW-0159">Chromosome partition</keyword>
<dbReference type="Proteomes" id="UP000607397">
    <property type="component" value="Unassembled WGS sequence"/>
</dbReference>
<organism evidence="3 4">
    <name type="scientific">Petrachloros mirabilis ULC683</name>
    <dbReference type="NCBI Taxonomy" id="2781853"/>
    <lineage>
        <taxon>Bacteria</taxon>
        <taxon>Bacillati</taxon>
        <taxon>Cyanobacteriota</taxon>
        <taxon>Cyanophyceae</taxon>
        <taxon>Synechococcales</taxon>
        <taxon>Petrachlorosaceae</taxon>
        <taxon>Petrachloros</taxon>
        <taxon>Petrachloros mirabilis</taxon>
    </lineage>
</organism>
<evidence type="ECO:0000256" key="1">
    <source>
        <dbReference type="ARBA" id="ARBA00022829"/>
    </source>
</evidence>
<dbReference type="Gene3D" id="6.10.250.2410">
    <property type="match status" value="1"/>
</dbReference>
<dbReference type="GO" id="GO:0007059">
    <property type="term" value="P:chromosome segregation"/>
    <property type="evidence" value="ECO:0007669"/>
    <property type="project" value="UniProtKB-KW"/>
</dbReference>
<dbReference type="RefSeq" id="WP_161824509.1">
    <property type="nucleotide sequence ID" value="NZ_WVIC01000008.1"/>
</dbReference>
<name>A0A8K2A6N0_9CYAN</name>
<evidence type="ECO:0000313" key="4">
    <source>
        <dbReference type="Proteomes" id="UP000607397"/>
    </source>
</evidence>
<dbReference type="PANTHER" id="PTHR33969:SF2">
    <property type="entry name" value="SEGREGATION AND CONDENSATION PROTEIN A"/>
    <property type="match status" value="1"/>
</dbReference>
<dbReference type="EMBL" id="WVIC01000008">
    <property type="protein sequence ID" value="NCJ06036.1"/>
    <property type="molecule type" value="Genomic_DNA"/>
</dbReference>
<dbReference type="Pfam" id="PF02616">
    <property type="entry name" value="SMC_ScpA"/>
    <property type="match status" value="1"/>
</dbReference>
<dbReference type="AlphaFoldDB" id="A0A8K2A6N0"/>
<reference evidence="3" key="1">
    <citation type="submission" date="2019-12" db="EMBL/GenBank/DDBJ databases">
        <title>High-Quality draft genome sequences of three cyanobacteria isolated from the limestone walls of the Old Cathedral of Coimbra.</title>
        <authorList>
            <person name="Tiago I."/>
            <person name="Soares F."/>
            <person name="Portugal A."/>
        </authorList>
    </citation>
    <scope>NUCLEOTIDE SEQUENCE [LARGE SCALE GENOMIC DNA]</scope>
    <source>
        <strain evidence="3">C</strain>
    </source>
</reference>
<sequence>MPESFADNAIALLIDLAQRGEVDPWDVNVIDVFDRFLNELTWQDSQELSTSGQAFLYASMLVLLKAESLAETQSEPDLDSEDLELDLLEDELGLAALPTRLEQHLHRRPVAPPPSRRRVTLGDLIQQLEMMATAVERQSQRGRPVKVRRISKTHAAKAIAQLAHPENLSEVAAELEALLMPLRTSQEWLDLEALLKLKNDRVGVFWALLLLCAQSKVELDQSEFYHDLRLRPISEVVHSPALGA</sequence>
<evidence type="ECO:0000256" key="2">
    <source>
        <dbReference type="ARBA" id="ARBA00044777"/>
    </source>
</evidence>
<dbReference type="PANTHER" id="PTHR33969">
    <property type="entry name" value="SEGREGATION AND CONDENSATION PROTEIN A"/>
    <property type="match status" value="1"/>
</dbReference>
<proteinExistence type="predicted"/>
<gene>
    <name evidence="3" type="ORF">GS597_05810</name>
</gene>
<evidence type="ECO:0000313" key="3">
    <source>
        <dbReference type="EMBL" id="NCJ06036.1"/>
    </source>
</evidence>
<accession>A0A8K2A6N0</accession>
<comment type="caution">
    <text evidence="3">The sequence shown here is derived from an EMBL/GenBank/DDBJ whole genome shotgun (WGS) entry which is preliminary data.</text>
</comment>
<keyword evidence="4" id="KW-1185">Reference proteome</keyword>
<protein>
    <recommendedName>
        <fullName evidence="2">Segregation and condensation protein A</fullName>
    </recommendedName>
</protein>
<dbReference type="InterPro" id="IPR003768">
    <property type="entry name" value="ScpA"/>
</dbReference>